<dbReference type="SUPFAM" id="SSF102829">
    <property type="entry name" value="Cell division protein ZapA-like"/>
    <property type="match status" value="1"/>
</dbReference>
<dbReference type="Pfam" id="PF05164">
    <property type="entry name" value="ZapA"/>
    <property type="match status" value="1"/>
</dbReference>
<dbReference type="InterPro" id="IPR036192">
    <property type="entry name" value="Cell_div_ZapA-like_sf"/>
</dbReference>
<gene>
    <name evidence="2" type="ORF">LZY01_03610</name>
</gene>
<feature type="region of interest" description="Disordered" evidence="1">
    <location>
        <begin position="75"/>
        <end position="100"/>
    </location>
</feature>
<evidence type="ECO:0008006" key="4">
    <source>
        <dbReference type="Google" id="ProtNLM"/>
    </source>
</evidence>
<evidence type="ECO:0000313" key="2">
    <source>
        <dbReference type="EMBL" id="GEO71193.1"/>
    </source>
</evidence>
<dbReference type="Gene3D" id="6.10.250.790">
    <property type="match status" value="1"/>
</dbReference>
<name>A0ABQ0WZS2_9LACO</name>
<evidence type="ECO:0000256" key="1">
    <source>
        <dbReference type="SAM" id="MobiDB-lite"/>
    </source>
</evidence>
<dbReference type="RefSeq" id="WP_057733329.1">
    <property type="nucleotide sequence ID" value="NZ_BJZK01000003.1"/>
</dbReference>
<dbReference type="InterPro" id="IPR053712">
    <property type="entry name" value="Bac_CellDiv_Activator"/>
</dbReference>
<reference evidence="2 3" key="1">
    <citation type="submission" date="2019-07" db="EMBL/GenBank/DDBJ databases">
        <title>Whole genome shotgun sequence of Lactobacillus zymae NBRC 107157.</title>
        <authorList>
            <person name="Hosoyama A."/>
            <person name="Uohara A."/>
            <person name="Ohji S."/>
            <person name="Ichikawa N."/>
        </authorList>
    </citation>
    <scope>NUCLEOTIDE SEQUENCE [LARGE SCALE GENOMIC DNA]</scope>
    <source>
        <strain evidence="2 3">NBRC 107157</strain>
    </source>
</reference>
<dbReference type="EMBL" id="BJZK01000003">
    <property type="protein sequence ID" value="GEO71193.1"/>
    <property type="molecule type" value="Genomic_DNA"/>
</dbReference>
<feature type="compositionally biased region" description="Polar residues" evidence="1">
    <location>
        <begin position="89"/>
        <end position="100"/>
    </location>
</feature>
<feature type="compositionally biased region" description="Low complexity" evidence="1">
    <location>
        <begin position="75"/>
        <end position="88"/>
    </location>
</feature>
<dbReference type="Proteomes" id="UP000321794">
    <property type="component" value="Unassembled WGS sequence"/>
</dbReference>
<protein>
    <recommendedName>
        <fullName evidence="4">Cell division protein ZapA</fullName>
    </recommendedName>
</protein>
<dbReference type="InterPro" id="IPR007838">
    <property type="entry name" value="Cell_div_ZapA-like"/>
</dbReference>
<comment type="caution">
    <text evidence="2">The sequence shown here is derived from an EMBL/GenBank/DDBJ whole genome shotgun (WGS) entry which is preliminary data.</text>
</comment>
<sequence>MTEQTHRFKAVIAGKPYTIVGQATDDHMRAVTTLLNEQFKQLKQVSPDISKEDAAVLMAFNAISDQLKMAAAADAADTAATAATSTSAEQPQAPTKETGE</sequence>
<keyword evidence="3" id="KW-1185">Reference proteome</keyword>
<accession>A0ABQ0WZS2</accession>
<proteinExistence type="predicted"/>
<organism evidence="2 3">
    <name type="scientific">Levilactobacillus zymae</name>
    <dbReference type="NCBI Taxonomy" id="267363"/>
    <lineage>
        <taxon>Bacteria</taxon>
        <taxon>Bacillati</taxon>
        <taxon>Bacillota</taxon>
        <taxon>Bacilli</taxon>
        <taxon>Lactobacillales</taxon>
        <taxon>Lactobacillaceae</taxon>
        <taxon>Levilactobacillus</taxon>
    </lineage>
</organism>
<evidence type="ECO:0000313" key="3">
    <source>
        <dbReference type="Proteomes" id="UP000321794"/>
    </source>
</evidence>